<feature type="transmembrane region" description="Helical" evidence="1">
    <location>
        <begin position="54"/>
        <end position="75"/>
    </location>
</feature>
<comment type="caution">
    <text evidence="2">The sequence shown here is derived from an EMBL/GenBank/DDBJ whole genome shotgun (WGS) entry which is preliminary data.</text>
</comment>
<reference evidence="2 3" key="1">
    <citation type="journal article" date="2016" name="Nat. Commun.">
        <title>Thousands of microbial genomes shed light on interconnected biogeochemical processes in an aquifer system.</title>
        <authorList>
            <person name="Anantharaman K."/>
            <person name="Brown C.T."/>
            <person name="Hug L.A."/>
            <person name="Sharon I."/>
            <person name="Castelle C.J."/>
            <person name="Probst A.J."/>
            <person name="Thomas B.C."/>
            <person name="Singh A."/>
            <person name="Wilkins M.J."/>
            <person name="Karaoz U."/>
            <person name="Brodie E.L."/>
            <person name="Williams K.H."/>
            <person name="Hubbard S.S."/>
            <person name="Banfield J.F."/>
        </authorList>
    </citation>
    <scope>NUCLEOTIDE SEQUENCE [LARGE SCALE GENOMIC DNA]</scope>
</reference>
<feature type="transmembrane region" description="Helical" evidence="1">
    <location>
        <begin position="251"/>
        <end position="267"/>
    </location>
</feature>
<feature type="transmembrane region" description="Helical" evidence="1">
    <location>
        <begin position="408"/>
        <end position="429"/>
    </location>
</feature>
<sequence length="512" mass="57555">MIQEFFGKPFLHTLLGFVALFTLSVLGYFFLPSLLMLVVLGLFTFVATFRKLEYGLAIAFLELLSNAHGYILFSGIGTVRISARMIIFLAVFLGWGIALLFRRASVRLQDVRYVPFLLLALAIMIGGITGLTRRSPVEVFQDGNAYLYLLYLVPILSVSWDSLKQRVILQMLAAATVFTTAISLFILYAFTHLSQSFLRVMYVYLRDIRFAEMTHIGMGMYRIFEQTQIFAIVFGLILLERQFRTQNKQDRWLSIGLLSCVFISILIGMSRSFLFGLLPALLILTAWLLVGLKPSLRNLFHGIGSIVVSMAIAVAIIYATVIFPFPHTRAAGEYLTGVFGERASGTDVAVSSRWNLLYPMLDLIKSDPILGNGFGQTVTFITDDPRIRAILPDGSWTTTSMEWGWLELWLKMGMLAPLGFLAIFAYVTYASSSLLRSDKAWIGVWLCSFMTFLYFTHFFSPYLNHPIGIGLILLAFIFLPSVAVSGLHIRLFTKQKMPRAGLATPLVTSKRE</sequence>
<protein>
    <submittedName>
        <fullName evidence="2">Uncharacterized protein</fullName>
    </submittedName>
</protein>
<organism evidence="2 3">
    <name type="scientific">Candidatus Uhrbacteria bacterium RIFOXYB2_FULL_45_11</name>
    <dbReference type="NCBI Taxonomy" id="1802421"/>
    <lineage>
        <taxon>Bacteria</taxon>
        <taxon>Candidatus Uhriibacteriota</taxon>
    </lineage>
</organism>
<feature type="transmembrane region" description="Helical" evidence="1">
    <location>
        <begin position="14"/>
        <end position="47"/>
    </location>
</feature>
<feature type="transmembrane region" description="Helical" evidence="1">
    <location>
        <begin position="299"/>
        <end position="325"/>
    </location>
</feature>
<accession>A0A1F7W5D7</accession>
<evidence type="ECO:0000256" key="1">
    <source>
        <dbReference type="SAM" id="Phobius"/>
    </source>
</evidence>
<feature type="transmembrane region" description="Helical" evidence="1">
    <location>
        <begin position="167"/>
        <end position="190"/>
    </location>
</feature>
<feature type="transmembrane region" description="Helical" evidence="1">
    <location>
        <begin position="113"/>
        <end position="131"/>
    </location>
</feature>
<evidence type="ECO:0000313" key="3">
    <source>
        <dbReference type="Proteomes" id="UP000177331"/>
    </source>
</evidence>
<feature type="transmembrane region" description="Helical" evidence="1">
    <location>
        <begin position="273"/>
        <end position="292"/>
    </location>
</feature>
<dbReference type="AlphaFoldDB" id="A0A1F7W5D7"/>
<gene>
    <name evidence="2" type="ORF">A2318_02105</name>
</gene>
<dbReference type="Proteomes" id="UP000177331">
    <property type="component" value="Unassembled WGS sequence"/>
</dbReference>
<feature type="transmembrane region" description="Helical" evidence="1">
    <location>
        <begin position="143"/>
        <end position="160"/>
    </location>
</feature>
<feature type="transmembrane region" description="Helical" evidence="1">
    <location>
        <begin position="441"/>
        <end position="460"/>
    </location>
</feature>
<feature type="transmembrane region" description="Helical" evidence="1">
    <location>
        <begin position="219"/>
        <end position="239"/>
    </location>
</feature>
<evidence type="ECO:0000313" key="2">
    <source>
        <dbReference type="EMBL" id="OGL98023.1"/>
    </source>
</evidence>
<dbReference type="EMBL" id="MGFD01000032">
    <property type="protein sequence ID" value="OGL98023.1"/>
    <property type="molecule type" value="Genomic_DNA"/>
</dbReference>
<feature type="transmembrane region" description="Helical" evidence="1">
    <location>
        <begin position="81"/>
        <end position="101"/>
    </location>
</feature>
<keyword evidence="1" id="KW-0472">Membrane</keyword>
<feature type="transmembrane region" description="Helical" evidence="1">
    <location>
        <begin position="466"/>
        <end position="489"/>
    </location>
</feature>
<proteinExistence type="predicted"/>
<name>A0A1F7W5D7_9BACT</name>
<keyword evidence="1" id="KW-0812">Transmembrane</keyword>
<keyword evidence="1" id="KW-1133">Transmembrane helix</keyword>
<dbReference type="STRING" id="1802421.A2318_02105"/>